<feature type="region of interest" description="Disordered" evidence="1">
    <location>
        <begin position="1"/>
        <end position="40"/>
    </location>
</feature>
<feature type="compositionally biased region" description="Polar residues" evidence="1">
    <location>
        <begin position="21"/>
        <end position="33"/>
    </location>
</feature>
<evidence type="ECO:0000313" key="2">
    <source>
        <dbReference type="EMBL" id="GFD61182.1"/>
    </source>
</evidence>
<gene>
    <name evidence="2" type="ORF">Tci_933151</name>
</gene>
<feature type="non-terminal residue" evidence="2">
    <location>
        <position position="70"/>
    </location>
</feature>
<name>A0A699XMD1_TANCI</name>
<sequence length="70" mass="6671">VSAVSSTASGTASLSTRTGAPTTSTGPVATSTAVCPGSDGQRINTGAGAFVIECGIDRVGSDMADSPVNP</sequence>
<reference evidence="2" key="1">
    <citation type="journal article" date="2019" name="Sci. Rep.">
        <title>Draft genome of Tanacetum cinerariifolium, the natural source of mosquito coil.</title>
        <authorList>
            <person name="Yamashiro T."/>
            <person name="Shiraishi A."/>
            <person name="Satake H."/>
            <person name="Nakayama K."/>
        </authorList>
    </citation>
    <scope>NUCLEOTIDE SEQUENCE</scope>
</reference>
<dbReference type="AlphaFoldDB" id="A0A699XMD1"/>
<accession>A0A699XMD1</accession>
<protein>
    <submittedName>
        <fullName evidence="2">Uncharacterized protein</fullName>
    </submittedName>
</protein>
<feature type="non-terminal residue" evidence="2">
    <location>
        <position position="1"/>
    </location>
</feature>
<dbReference type="EMBL" id="BKCJ011887860">
    <property type="protein sequence ID" value="GFD61182.1"/>
    <property type="molecule type" value="Genomic_DNA"/>
</dbReference>
<feature type="compositionally biased region" description="Low complexity" evidence="1">
    <location>
        <begin position="1"/>
        <end position="20"/>
    </location>
</feature>
<organism evidence="2">
    <name type="scientific">Tanacetum cinerariifolium</name>
    <name type="common">Dalmatian daisy</name>
    <name type="synonym">Chrysanthemum cinerariifolium</name>
    <dbReference type="NCBI Taxonomy" id="118510"/>
    <lineage>
        <taxon>Eukaryota</taxon>
        <taxon>Viridiplantae</taxon>
        <taxon>Streptophyta</taxon>
        <taxon>Embryophyta</taxon>
        <taxon>Tracheophyta</taxon>
        <taxon>Spermatophyta</taxon>
        <taxon>Magnoliopsida</taxon>
        <taxon>eudicotyledons</taxon>
        <taxon>Gunneridae</taxon>
        <taxon>Pentapetalae</taxon>
        <taxon>asterids</taxon>
        <taxon>campanulids</taxon>
        <taxon>Asterales</taxon>
        <taxon>Asteraceae</taxon>
        <taxon>Asteroideae</taxon>
        <taxon>Anthemideae</taxon>
        <taxon>Anthemidinae</taxon>
        <taxon>Tanacetum</taxon>
    </lineage>
</organism>
<comment type="caution">
    <text evidence="2">The sequence shown here is derived from an EMBL/GenBank/DDBJ whole genome shotgun (WGS) entry which is preliminary data.</text>
</comment>
<proteinExistence type="predicted"/>
<evidence type="ECO:0000256" key="1">
    <source>
        <dbReference type="SAM" id="MobiDB-lite"/>
    </source>
</evidence>